<gene>
    <name evidence="4" type="ORF">ROJ8625_00389</name>
</gene>
<proteinExistence type="inferred from homology"/>
<dbReference type="AlphaFoldDB" id="A0A1X6Y7V5"/>
<dbReference type="Pfam" id="PF03934">
    <property type="entry name" value="T2SSK"/>
    <property type="match status" value="1"/>
</dbReference>
<feature type="domain" description="T2SS protein K second SAM-like" evidence="3">
    <location>
        <begin position="181"/>
        <end position="220"/>
    </location>
</feature>
<evidence type="ECO:0000313" key="4">
    <source>
        <dbReference type="EMBL" id="SLN13230.1"/>
    </source>
</evidence>
<evidence type="ECO:0000259" key="3">
    <source>
        <dbReference type="Pfam" id="PF03934"/>
    </source>
</evidence>
<dbReference type="PANTHER" id="PTHR38831:SF1">
    <property type="entry name" value="TYPE II SECRETION SYSTEM PROTEIN K-RELATED"/>
    <property type="match status" value="1"/>
</dbReference>
<dbReference type="InterPro" id="IPR038072">
    <property type="entry name" value="GspK_central_sf"/>
</dbReference>
<dbReference type="GO" id="GO:0005886">
    <property type="term" value="C:plasma membrane"/>
    <property type="evidence" value="ECO:0007669"/>
    <property type="project" value="UniProtKB-SubCell"/>
</dbReference>
<evidence type="ECO:0000256" key="1">
    <source>
        <dbReference type="PIRNR" id="PIRNR002786"/>
    </source>
</evidence>
<dbReference type="InterPro" id="IPR049179">
    <property type="entry name" value="T2SSK_SAM-like_2nd"/>
</dbReference>
<accession>A0A1X6Y7V5</accession>
<dbReference type="Proteomes" id="UP000193570">
    <property type="component" value="Unassembled WGS sequence"/>
</dbReference>
<dbReference type="Gene3D" id="3.30.1300.30">
    <property type="entry name" value="GSPII I/J protein-like"/>
    <property type="match status" value="1"/>
</dbReference>
<comment type="similarity">
    <text evidence="1">Belongs to the GSP K family.</text>
</comment>
<keyword evidence="1 2" id="KW-0472">Membrane</keyword>
<dbReference type="RefSeq" id="WP_085790152.1">
    <property type="nucleotide sequence ID" value="NZ_FWFK01000001.1"/>
</dbReference>
<dbReference type="EMBL" id="FWFK01000001">
    <property type="protein sequence ID" value="SLN13230.1"/>
    <property type="molecule type" value="Genomic_DNA"/>
</dbReference>
<evidence type="ECO:0000256" key="2">
    <source>
        <dbReference type="SAM" id="Phobius"/>
    </source>
</evidence>
<dbReference type="Gene3D" id="1.10.40.60">
    <property type="entry name" value="EpsJ-like"/>
    <property type="match status" value="1"/>
</dbReference>
<dbReference type="InterPro" id="IPR005628">
    <property type="entry name" value="GspK"/>
</dbReference>
<keyword evidence="5" id="KW-1185">Reference proteome</keyword>
<dbReference type="OrthoDB" id="7860673at2"/>
<feature type="transmembrane region" description="Helical" evidence="2">
    <location>
        <begin position="7"/>
        <end position="29"/>
    </location>
</feature>
<evidence type="ECO:0000313" key="5">
    <source>
        <dbReference type="Proteomes" id="UP000193570"/>
    </source>
</evidence>
<dbReference type="PIRSF" id="PIRSF002786">
    <property type="entry name" value="XcpX"/>
    <property type="match status" value="1"/>
</dbReference>
<sequence>MTRDREAGIVLVNVLVILALTASIVALMFGSRDTARERVSAMSDGALAEALALGAEASVIAALRRDLITAPEADHFGEPWARIAQEETRLATGRFSVVIRDQQRKYDINWLAGGRLGPVTTLARLLEELDQPPELAAQIAAILTRVGRVPALENLTAFGIPATALEEIAPYVTALPVEGEVNLNTAEAPLMRAMFGNRAIAARLIAVRAREGHITRETLTGAGAVRPDHSGFTSNLYAVEVFAEAGVAAVRLESTILRVAELSGQSVGVLSRRFMDVYPAAAPE</sequence>
<protein>
    <recommendedName>
        <fullName evidence="1">Type II secretion system protein K</fullName>
    </recommendedName>
</protein>
<keyword evidence="1" id="KW-1003">Cell membrane</keyword>
<reference evidence="4 5" key="1">
    <citation type="submission" date="2017-03" db="EMBL/GenBank/DDBJ databases">
        <authorList>
            <person name="Afonso C.L."/>
            <person name="Miller P.J."/>
            <person name="Scott M.A."/>
            <person name="Spackman E."/>
            <person name="Goraichik I."/>
            <person name="Dimitrov K.M."/>
            <person name="Suarez D.L."/>
            <person name="Swayne D.E."/>
        </authorList>
    </citation>
    <scope>NUCLEOTIDE SEQUENCE [LARGE SCALE GENOMIC DNA]</scope>
    <source>
        <strain evidence="4 5">CECT 8625</strain>
    </source>
</reference>
<organism evidence="4 5">
    <name type="scientific">Roseivivax jejudonensis</name>
    <dbReference type="NCBI Taxonomy" id="1529041"/>
    <lineage>
        <taxon>Bacteria</taxon>
        <taxon>Pseudomonadati</taxon>
        <taxon>Pseudomonadota</taxon>
        <taxon>Alphaproteobacteria</taxon>
        <taxon>Rhodobacterales</taxon>
        <taxon>Roseobacteraceae</taxon>
        <taxon>Roseivivax</taxon>
    </lineage>
</organism>
<dbReference type="PANTHER" id="PTHR38831">
    <property type="entry name" value="TYPE II SECRETION SYSTEM PROTEIN K"/>
    <property type="match status" value="1"/>
</dbReference>
<keyword evidence="2" id="KW-0812">Transmembrane</keyword>
<keyword evidence="1" id="KW-0997">Cell inner membrane</keyword>
<keyword evidence="2" id="KW-1133">Transmembrane helix</keyword>
<keyword evidence="1" id="KW-0813">Transport</keyword>
<dbReference type="GO" id="GO:0009306">
    <property type="term" value="P:protein secretion"/>
    <property type="evidence" value="ECO:0007669"/>
    <property type="project" value="InterPro"/>
</dbReference>
<comment type="subcellular location">
    <subcellularLocation>
        <location evidence="1">Cell inner membrane</location>
    </subcellularLocation>
</comment>
<name>A0A1X6Y7V5_9RHOB</name>